<dbReference type="Proteomes" id="UP000278823">
    <property type="component" value="Unassembled WGS sequence"/>
</dbReference>
<protein>
    <submittedName>
        <fullName evidence="1">Uncharacterized protein</fullName>
    </submittedName>
</protein>
<evidence type="ECO:0000313" key="2">
    <source>
        <dbReference type="Proteomes" id="UP000278823"/>
    </source>
</evidence>
<accession>A0A432PAS2</accession>
<reference evidence="2" key="1">
    <citation type="submission" date="2018-11" db="EMBL/GenBank/DDBJ databases">
        <title>Rhizobium chutanense sp. nov., isolated from root nodules of Phaseolus vulgaris in China.</title>
        <authorList>
            <person name="Huo Y."/>
        </authorList>
    </citation>
    <scope>NUCLEOTIDE SEQUENCE [LARGE SCALE GENOMIC DNA]</scope>
    <source>
        <strain evidence="2">CCBAU 65647</strain>
    </source>
</reference>
<gene>
    <name evidence="1" type="ORF">EFQ99_33095</name>
</gene>
<comment type="caution">
    <text evidence="1">The sequence shown here is derived from an EMBL/GenBank/DDBJ whole genome shotgun (WGS) entry which is preliminary data.</text>
</comment>
<dbReference type="EMBL" id="RJTH01000025">
    <property type="protein sequence ID" value="RUM18430.1"/>
    <property type="molecule type" value="Genomic_DNA"/>
</dbReference>
<proteinExistence type="predicted"/>
<sequence length="146" mass="16205">MEVEMAKLPKDVRLDYIVRNGLVNKPEEYIRGIFGNAKQFERRHGAWVIRLGAGGTGYAPNYRIEFAASPSQASPEELRAGFLEGQYVPTVEALTAANTLYGGSSHKVLQHGLGDERWSTATDDEASLLSVLQKLVEDRRRSTSPR</sequence>
<organism evidence="1 2">
    <name type="scientific">Rhizobium vallis</name>
    <dbReference type="NCBI Taxonomy" id="634290"/>
    <lineage>
        <taxon>Bacteria</taxon>
        <taxon>Pseudomonadati</taxon>
        <taxon>Pseudomonadota</taxon>
        <taxon>Alphaproteobacteria</taxon>
        <taxon>Hyphomicrobiales</taxon>
        <taxon>Rhizobiaceae</taxon>
        <taxon>Rhizobium/Agrobacterium group</taxon>
        <taxon>Rhizobium</taxon>
    </lineage>
</organism>
<dbReference type="AlphaFoldDB" id="A0A432PAS2"/>
<keyword evidence="2" id="KW-1185">Reference proteome</keyword>
<evidence type="ECO:0000313" key="1">
    <source>
        <dbReference type="EMBL" id="RUM18430.1"/>
    </source>
</evidence>
<name>A0A432PAS2_9HYPH</name>